<evidence type="ECO:0000259" key="8">
    <source>
        <dbReference type="PROSITE" id="PS50042"/>
    </source>
</evidence>
<dbReference type="GO" id="GO:0005737">
    <property type="term" value="C:cytoplasm"/>
    <property type="evidence" value="ECO:0007669"/>
    <property type="project" value="TreeGrafter"/>
</dbReference>
<feature type="region of interest" description="Disordered" evidence="6">
    <location>
        <begin position="650"/>
        <end position="688"/>
    </location>
</feature>
<accession>A0A5A8E904</accession>
<dbReference type="GO" id="GO:0035556">
    <property type="term" value="P:intracellular signal transduction"/>
    <property type="evidence" value="ECO:0007669"/>
    <property type="project" value="TreeGrafter"/>
</dbReference>
<feature type="region of interest" description="Disordered" evidence="6">
    <location>
        <begin position="1539"/>
        <end position="1594"/>
    </location>
</feature>
<dbReference type="CDD" id="cd00038">
    <property type="entry name" value="CAP_ED"/>
    <property type="match status" value="1"/>
</dbReference>
<dbReference type="Pfam" id="PF00481">
    <property type="entry name" value="PP2C"/>
    <property type="match status" value="2"/>
</dbReference>
<dbReference type="PROSITE" id="PS00107">
    <property type="entry name" value="PROTEIN_KINASE_ATP"/>
    <property type="match status" value="1"/>
</dbReference>
<dbReference type="InterPro" id="IPR008271">
    <property type="entry name" value="Ser/Thr_kinase_AS"/>
</dbReference>
<feature type="compositionally biased region" description="Low complexity" evidence="6">
    <location>
        <begin position="1548"/>
        <end position="1558"/>
    </location>
</feature>
<dbReference type="GO" id="GO:0004674">
    <property type="term" value="F:protein serine/threonine kinase activity"/>
    <property type="evidence" value="ECO:0007669"/>
    <property type="project" value="TreeGrafter"/>
</dbReference>
<dbReference type="PANTHER" id="PTHR24346">
    <property type="entry name" value="MAP/MICROTUBULE AFFINITY-REGULATING KINASE"/>
    <property type="match status" value="1"/>
</dbReference>
<evidence type="ECO:0000313" key="10">
    <source>
        <dbReference type="EMBL" id="KAA0173664.1"/>
    </source>
</evidence>
<dbReference type="Pfam" id="PF00069">
    <property type="entry name" value="Pkinase"/>
    <property type="match status" value="1"/>
</dbReference>
<feature type="region of interest" description="Disordered" evidence="6">
    <location>
        <begin position="197"/>
        <end position="232"/>
    </location>
</feature>
<feature type="compositionally biased region" description="Low complexity" evidence="6">
    <location>
        <begin position="1140"/>
        <end position="1205"/>
    </location>
</feature>
<dbReference type="InterPro" id="IPR000719">
    <property type="entry name" value="Prot_kinase_dom"/>
</dbReference>
<dbReference type="SMART" id="SM00332">
    <property type="entry name" value="PP2Cc"/>
    <property type="match status" value="1"/>
</dbReference>
<feature type="compositionally biased region" description="Low complexity" evidence="6">
    <location>
        <begin position="220"/>
        <end position="229"/>
    </location>
</feature>
<dbReference type="FunFam" id="1.10.510.10:FF:000571">
    <property type="entry name" value="Maternal embryonic leucine zipper kinase"/>
    <property type="match status" value="1"/>
</dbReference>
<feature type="compositionally biased region" description="Acidic residues" evidence="6">
    <location>
        <begin position="61"/>
        <end position="75"/>
    </location>
</feature>
<dbReference type="InterPro" id="IPR000595">
    <property type="entry name" value="cNMP-bd_dom"/>
</dbReference>
<reference evidence="10 11" key="1">
    <citation type="submission" date="2019-07" db="EMBL/GenBank/DDBJ databases">
        <title>Genomes of Cafeteria roenbergensis.</title>
        <authorList>
            <person name="Fischer M.G."/>
            <person name="Hackl T."/>
            <person name="Roman M."/>
        </authorList>
    </citation>
    <scope>NUCLEOTIDE SEQUENCE [LARGE SCALE GENOMIC DNA]</scope>
    <source>
        <strain evidence="10 11">E4-10P</strain>
    </source>
</reference>
<dbReference type="PROSITE" id="PS51746">
    <property type="entry name" value="PPM_2"/>
    <property type="match status" value="1"/>
</dbReference>
<dbReference type="SUPFAM" id="SSF56112">
    <property type="entry name" value="Protein kinase-like (PK-like)"/>
    <property type="match status" value="1"/>
</dbReference>
<sequence length="1975" mass="205075">MDDSSSCSSGDSEVLEVEDFLSAENPAPAAPQSEPPSSPSGPAPGSTGQPRDYGDASSDGDSSDLSEAGELEDYMDAPCEAPGHGTGGSSNFSSIGSKGGTGDDDAPGLGGRSDRSSGSIAGASASVRSASVVEQLDWFAVMQNAFTDASLSVEQTELFVAAMNAHDYEDGDYIVRQGDVGDAFFIIESGCVSVEEAPKGAKGRSGSGQGAAGDAGSSGSGASAASGAGIEEPEEPPRVLAKLYPGHHFGELSVLNRQNRVASVVARGGPVRCRVMCKRDFDAFAPPDRTAFTGVIESLVAETKRKRTNRSLVKASDRTAQLRFVEQQRRDFKVVSTMHERRTGERQQMINEFLVLRKLGQGSFGTVKLAKNTETNEVVALKVINKSKLRKRRLGITDEELMREVDVMRRLRNEHVVAMREAINDESHDLLIFVEEYMAMGPVMEEAEACDPLDEALSRVYFRSVLRGLEYLHFQRVVHRDIKPANILVSDSGEAKLADFGVAAVLPEGATSLRDVQGTPAFMAPELFGDIEEYDGFAVDIWALGATLFNLVTGRPPFLASSQMELAEKLRTEAPEYPRGMNPHLRHLIGSMLERDVSKRASLSTIMRHDWVTIEGTDPMPPIRYVRVKRADAAPALRGLRVQSVTVAVSGPASPAGEAGSPAGGAGARGGSRRRLPRRVRRSSLTGMSAEDAAAAAAAVAAADAGHARTASPATPGAPHTSGERRGLGAGPAAVAKARGIPGIATGGTSLSRRASVPVMDSPRSSTGNLKPGTPSDSAAVLLSSPGTPETKPPPAPVASGGPLPDAPTRTRSSTSLKAMRSSRSGILARQREIESAARKAHLQQLRRRQVQLLRGHKGLSGADRDLMMEQQRIPIHASRAEIAFESIEIFSGGDGSRATPPSANKDGDRPFPGSAGSSPAGPAAAAGAAPPVSSSSLTPPEPEALRFMFGRQASSSSVADVTAPDSDGGLSDELERHSFSRPSSANSRRLPADARPEGAVSARFPAPSPEPSLGPRGEISPDLGRALYGVYSPGMLRSLSRRSSLRVASGGMSSPAAACSPLMQRKASRVAAAFVSHAFALAPPPPPSASAASESSMESDADLTHRMTARDHGLVVQSTTPNRSWLLQTWGSSNPAYPSPSGTTPGAPGATPIGAGPASSSVSAAAAPMSSPQRISSPAGAADPAASSPAPVSAAAAEQSAAASGPLSLVLTDEHERVSGSRRIRRRSEGMPPLPAAVVAVLAEGSPEAAAAASMGSVTPGIAAYASAPVPAAGGDALSGVDASAPDGSPPAPPRLTASQSMSVEMDGAPRRTLRRANDFVMVTEKIGGDASGGFVKKAVIFHSKETSLSLATTNRDVVSMKSLKRSSSRGKNALKLRVGEADLPGSSSGAAGKLRGAPAAASGPSVDTGASRSGLRGLASVAEATDEAETPSASGGLGRGLGGARGGMLRGSLARRPGLASGQGGEGAAAVLASASEESSDSDAGSDSELGSDVSSLDSDMEDMLGAADVTDDLDAVLGELMEAPKEDPDVAAMDDIKEDEDSSSDKASSAGSDVGDVGEAVEYVDSDEEEDAAGKDQPAAAAAAAEAATATGRSRHSGAACSFVRSAPVPAALPGGVRVSRRWPGVMQLEGTEDHLNTRLDLRFGAAADQGRREGMEDRMMAVADMAATLGLDDDDDTTAQAYFGVYDGHSGERTSQMLMERLHLAVLERLREVDDPGRALTEAFTATDQAWVNSQVEAHEADGTYTLDGSTAVVAVVREEEIIVVDDDYVASRGDALRTGAASGAGGEEPETRRVRLLYVANAGDCRAVLCRGGWARDMSVDHKASLDRERERVEAAGGTVHNGRVNGVIAVTRAFGDPEFKVLMDKTWWGNGAKADILTATPDIRSQEITAYDEFVILACDGLWDVMTSQQAVNFVRRRLRESPDLQAATEALVAKAIELASVDNVSAIVVALNQQMSEAAPSMMRGKSR</sequence>
<dbReference type="InterPro" id="IPR036457">
    <property type="entry name" value="PPM-type-like_dom_sf"/>
</dbReference>
<feature type="compositionally biased region" description="Low complexity" evidence="6">
    <location>
        <begin position="913"/>
        <end position="937"/>
    </location>
</feature>
<feature type="region of interest" description="Disordered" evidence="6">
    <location>
        <begin position="707"/>
        <end position="827"/>
    </location>
</feature>
<keyword evidence="2 5" id="KW-0547">Nucleotide-binding</keyword>
<dbReference type="InterPro" id="IPR018490">
    <property type="entry name" value="cNMP-bd_dom_sf"/>
</dbReference>
<dbReference type="InterPro" id="IPR001932">
    <property type="entry name" value="PPM-type_phosphatase-like_dom"/>
</dbReference>
<evidence type="ECO:0000256" key="6">
    <source>
        <dbReference type="SAM" id="MobiDB-lite"/>
    </source>
</evidence>
<feature type="compositionally biased region" description="Low complexity" evidence="6">
    <location>
        <begin position="22"/>
        <end position="32"/>
    </location>
</feature>
<feature type="compositionally biased region" description="Basic residues" evidence="6">
    <location>
        <begin position="671"/>
        <end position="682"/>
    </location>
</feature>
<feature type="binding site" evidence="5">
    <location>
        <position position="382"/>
    </location>
    <ligand>
        <name>ATP</name>
        <dbReference type="ChEBI" id="CHEBI:30616"/>
    </ligand>
</feature>
<feature type="compositionally biased region" description="Low complexity" evidence="6">
    <location>
        <begin position="1"/>
        <end position="12"/>
    </location>
</feature>
<dbReference type="PANTHER" id="PTHR24346:SF77">
    <property type="entry name" value="SERINE THREONINE PROTEIN KINASE"/>
    <property type="match status" value="1"/>
</dbReference>
<dbReference type="OrthoDB" id="68483at2759"/>
<feature type="compositionally biased region" description="Low complexity" evidence="6">
    <location>
        <begin position="43"/>
        <end position="60"/>
    </location>
</feature>
<dbReference type="InterPro" id="IPR011009">
    <property type="entry name" value="Kinase-like_dom_sf"/>
</dbReference>
<gene>
    <name evidence="10" type="ORF">FNF27_04814</name>
</gene>
<comment type="caution">
    <text evidence="10">The sequence shown here is derived from an EMBL/GenBank/DDBJ whole genome shotgun (WGS) entry which is preliminary data.</text>
</comment>
<evidence type="ECO:0000256" key="1">
    <source>
        <dbReference type="ARBA" id="ARBA00022535"/>
    </source>
</evidence>
<feature type="domain" description="PPM-type phosphatase" evidence="9">
    <location>
        <begin position="1646"/>
        <end position="1958"/>
    </location>
</feature>
<dbReference type="Gene3D" id="2.60.120.10">
    <property type="entry name" value="Jelly Rolls"/>
    <property type="match status" value="1"/>
</dbReference>
<evidence type="ECO:0000313" key="11">
    <source>
        <dbReference type="Proteomes" id="UP000322899"/>
    </source>
</evidence>
<dbReference type="SUPFAM" id="SSF81606">
    <property type="entry name" value="PP2C-like"/>
    <property type="match status" value="1"/>
</dbReference>
<feature type="compositionally biased region" description="Low complexity" evidence="6">
    <location>
        <begin position="1470"/>
        <end position="1479"/>
    </location>
</feature>
<proteinExistence type="predicted"/>
<evidence type="ECO:0000256" key="2">
    <source>
        <dbReference type="ARBA" id="ARBA00022741"/>
    </source>
</evidence>
<dbReference type="PROSITE" id="PS00108">
    <property type="entry name" value="PROTEIN_KINASE_ST"/>
    <property type="match status" value="1"/>
</dbReference>
<dbReference type="InterPro" id="IPR014710">
    <property type="entry name" value="RmlC-like_jellyroll"/>
</dbReference>
<dbReference type="PROSITE" id="PS00888">
    <property type="entry name" value="CNMP_BINDING_1"/>
    <property type="match status" value="1"/>
</dbReference>
<feature type="region of interest" description="Disordered" evidence="6">
    <location>
        <begin position="1363"/>
        <end position="1500"/>
    </location>
</feature>
<dbReference type="CDD" id="cd14008">
    <property type="entry name" value="STKc_LKB1_CaMKK"/>
    <property type="match status" value="1"/>
</dbReference>
<name>A0A5A8E904_CAFRO</name>
<dbReference type="SMART" id="SM00220">
    <property type="entry name" value="S_TKc"/>
    <property type="match status" value="1"/>
</dbReference>
<dbReference type="CDD" id="cd00143">
    <property type="entry name" value="PP2Cc"/>
    <property type="match status" value="1"/>
</dbReference>
<dbReference type="PROSITE" id="PS50011">
    <property type="entry name" value="PROTEIN_KINASE_DOM"/>
    <property type="match status" value="1"/>
</dbReference>
<dbReference type="SUPFAM" id="SSF51206">
    <property type="entry name" value="cAMP-binding domain-like"/>
    <property type="match status" value="1"/>
</dbReference>
<feature type="compositionally biased region" description="Basic residues" evidence="6">
    <location>
        <begin position="1364"/>
        <end position="1376"/>
    </location>
</feature>
<keyword evidence="3 5" id="KW-0067">ATP-binding</keyword>
<feature type="compositionally biased region" description="Low complexity" evidence="6">
    <location>
        <begin position="1578"/>
        <end position="1593"/>
    </location>
</feature>
<feature type="compositionally biased region" description="Acidic residues" evidence="6">
    <location>
        <begin position="1565"/>
        <end position="1574"/>
    </location>
</feature>
<evidence type="ECO:0000256" key="5">
    <source>
        <dbReference type="PROSITE-ProRule" id="PRU10141"/>
    </source>
</evidence>
<dbReference type="FunFam" id="3.30.200.20:FF:000042">
    <property type="entry name" value="Aurora kinase A"/>
    <property type="match status" value="1"/>
</dbReference>
<dbReference type="EMBL" id="VLTO01000030">
    <property type="protein sequence ID" value="KAA0173664.1"/>
    <property type="molecule type" value="Genomic_DNA"/>
</dbReference>
<feature type="compositionally biased region" description="Polar residues" evidence="6">
    <location>
        <begin position="810"/>
        <end position="825"/>
    </location>
</feature>
<feature type="domain" description="Protein kinase" evidence="7">
    <location>
        <begin position="353"/>
        <end position="612"/>
    </location>
</feature>
<evidence type="ECO:0000256" key="4">
    <source>
        <dbReference type="ARBA" id="ARBA00022992"/>
    </source>
</evidence>
<dbReference type="PROSITE" id="PS50042">
    <property type="entry name" value="CNMP_BINDING_3"/>
    <property type="match status" value="1"/>
</dbReference>
<dbReference type="Gene3D" id="1.10.510.10">
    <property type="entry name" value="Transferase(Phosphotransferase) domain 1"/>
    <property type="match status" value="1"/>
</dbReference>
<dbReference type="GO" id="GO:0030553">
    <property type="term" value="F:cGMP binding"/>
    <property type="evidence" value="ECO:0007669"/>
    <property type="project" value="UniProtKB-KW"/>
</dbReference>
<feature type="region of interest" description="Disordered" evidence="6">
    <location>
        <begin position="1"/>
        <end position="120"/>
    </location>
</feature>
<evidence type="ECO:0000259" key="9">
    <source>
        <dbReference type="PROSITE" id="PS51746"/>
    </source>
</evidence>
<organism evidence="10 11">
    <name type="scientific">Cafeteria roenbergensis</name>
    <name type="common">Marine flagellate</name>
    <dbReference type="NCBI Taxonomy" id="33653"/>
    <lineage>
        <taxon>Eukaryota</taxon>
        <taxon>Sar</taxon>
        <taxon>Stramenopiles</taxon>
        <taxon>Bigyra</taxon>
        <taxon>Opalozoa</taxon>
        <taxon>Bicosoecida</taxon>
        <taxon>Cafeteriaceae</taxon>
        <taxon>Cafeteria</taxon>
    </lineage>
</organism>
<feature type="compositionally biased region" description="Low complexity" evidence="6">
    <location>
        <begin position="1391"/>
        <end position="1403"/>
    </location>
</feature>
<feature type="compositionally biased region" description="Low complexity" evidence="6">
    <location>
        <begin position="650"/>
        <end position="661"/>
    </location>
</feature>
<dbReference type="InterPro" id="IPR018488">
    <property type="entry name" value="cNMP-bd_CS"/>
</dbReference>
<feature type="domain" description="Cyclic nucleotide-binding" evidence="8">
    <location>
        <begin position="147"/>
        <end position="281"/>
    </location>
</feature>
<dbReference type="Gene3D" id="3.60.40.10">
    <property type="entry name" value="PPM-type phosphatase domain"/>
    <property type="match status" value="1"/>
</dbReference>
<dbReference type="Proteomes" id="UP000322899">
    <property type="component" value="Unassembled WGS sequence"/>
</dbReference>
<feature type="region of interest" description="Disordered" evidence="6">
    <location>
        <begin position="1137"/>
        <end position="1230"/>
    </location>
</feature>
<evidence type="ECO:0000259" key="7">
    <source>
        <dbReference type="PROSITE" id="PS50011"/>
    </source>
</evidence>
<dbReference type="SMART" id="SM00100">
    <property type="entry name" value="cNMP"/>
    <property type="match status" value="1"/>
</dbReference>
<feature type="compositionally biased region" description="Pro residues" evidence="6">
    <location>
        <begin position="33"/>
        <end position="42"/>
    </location>
</feature>
<feature type="region of interest" description="Disordered" evidence="6">
    <location>
        <begin position="892"/>
        <end position="1019"/>
    </location>
</feature>
<feature type="compositionally biased region" description="Gly residues" evidence="6">
    <location>
        <begin position="1437"/>
        <end position="1451"/>
    </location>
</feature>
<keyword evidence="1" id="KW-0140">cGMP</keyword>
<protein>
    <submittedName>
        <fullName evidence="10">Uncharacterized protein</fullName>
    </submittedName>
</protein>
<evidence type="ECO:0000256" key="3">
    <source>
        <dbReference type="ARBA" id="ARBA00022840"/>
    </source>
</evidence>
<keyword evidence="4" id="KW-0142">cGMP-binding</keyword>
<feature type="region of interest" description="Disordered" evidence="6">
    <location>
        <begin position="1279"/>
        <end position="1309"/>
    </location>
</feature>
<feature type="compositionally biased region" description="Gly residues" evidence="6">
    <location>
        <begin position="203"/>
        <end position="219"/>
    </location>
</feature>
<dbReference type="InterPro" id="IPR017441">
    <property type="entry name" value="Protein_kinase_ATP_BS"/>
</dbReference>
<dbReference type="GO" id="GO:0005524">
    <property type="term" value="F:ATP binding"/>
    <property type="evidence" value="ECO:0007669"/>
    <property type="project" value="UniProtKB-UniRule"/>
</dbReference>